<protein>
    <recommendedName>
        <fullName evidence="2">Biotin transporter</fullName>
    </recommendedName>
</protein>
<dbReference type="GO" id="GO:0015225">
    <property type="term" value="F:biotin transmembrane transporter activity"/>
    <property type="evidence" value="ECO:0007669"/>
    <property type="project" value="UniProtKB-UniRule"/>
</dbReference>
<keyword evidence="2 3" id="KW-0472">Membrane</keyword>
<evidence type="ECO:0000313" key="4">
    <source>
        <dbReference type="EMBL" id="QBH12041.1"/>
    </source>
</evidence>
<evidence type="ECO:0000313" key="5">
    <source>
        <dbReference type="EMBL" id="RAM02599.1"/>
    </source>
</evidence>
<proteinExistence type="inferred from homology"/>
<dbReference type="PANTHER" id="PTHR34295:SF1">
    <property type="entry name" value="BIOTIN TRANSPORTER BIOY"/>
    <property type="match status" value="1"/>
</dbReference>
<evidence type="ECO:0000313" key="7">
    <source>
        <dbReference type="Proteomes" id="UP000293902"/>
    </source>
</evidence>
<dbReference type="PANTHER" id="PTHR34295">
    <property type="entry name" value="BIOTIN TRANSPORTER BIOY"/>
    <property type="match status" value="1"/>
</dbReference>
<keyword evidence="3" id="KW-0812">Transmembrane</keyword>
<dbReference type="EMBL" id="QLNI01000012">
    <property type="protein sequence ID" value="RAM02599.1"/>
    <property type="molecule type" value="Genomic_DNA"/>
</dbReference>
<keyword evidence="7" id="KW-1185">Reference proteome</keyword>
<dbReference type="AlphaFoldDB" id="A0A328FE69"/>
<dbReference type="EMBL" id="CP036313">
    <property type="protein sequence ID" value="QBH12041.1"/>
    <property type="molecule type" value="Genomic_DNA"/>
</dbReference>
<dbReference type="InterPro" id="IPR003784">
    <property type="entry name" value="BioY"/>
</dbReference>
<feature type="transmembrane region" description="Helical" evidence="3">
    <location>
        <begin position="109"/>
        <end position="131"/>
    </location>
</feature>
<comment type="similarity">
    <text evidence="1 2">Belongs to the BioY family.</text>
</comment>
<keyword evidence="2" id="KW-1003">Cell membrane</keyword>
<reference evidence="5 6" key="1">
    <citation type="submission" date="2018-06" db="EMBL/GenBank/DDBJ databases">
        <title>Complete Genome Sequence of Desulfobacter hydrogenophilus (DSM3380).</title>
        <authorList>
            <person name="Marietou A."/>
            <person name="Schreiber L."/>
            <person name="Marshall I."/>
            <person name="Jorgensen B."/>
        </authorList>
    </citation>
    <scope>NUCLEOTIDE SEQUENCE [LARGE SCALE GENOMIC DNA]</scope>
    <source>
        <strain evidence="5 6">DSM 3380</strain>
    </source>
</reference>
<feature type="transmembrane region" description="Helical" evidence="3">
    <location>
        <begin position="7"/>
        <end position="27"/>
    </location>
</feature>
<comment type="subcellular location">
    <subcellularLocation>
        <location evidence="2">Cell membrane</location>
        <topology evidence="2">Multi-pass membrane protein</topology>
    </subcellularLocation>
</comment>
<evidence type="ECO:0000313" key="6">
    <source>
        <dbReference type="Proteomes" id="UP000248798"/>
    </source>
</evidence>
<dbReference type="Gene3D" id="1.10.1760.20">
    <property type="match status" value="1"/>
</dbReference>
<dbReference type="Proteomes" id="UP000293902">
    <property type="component" value="Chromosome"/>
</dbReference>
<name>A0A328FE69_9BACT</name>
<keyword evidence="2" id="KW-0813">Transport</keyword>
<dbReference type="PIRSF" id="PIRSF016661">
    <property type="entry name" value="BioY"/>
    <property type="match status" value="1"/>
</dbReference>
<gene>
    <name evidence="5" type="ORF">DO021_07075</name>
    <name evidence="4" type="ORF">EYB58_03350</name>
</gene>
<evidence type="ECO:0000256" key="1">
    <source>
        <dbReference type="ARBA" id="ARBA00010692"/>
    </source>
</evidence>
<keyword evidence="3" id="KW-1133">Transmembrane helix</keyword>
<dbReference type="OrthoDB" id="9803495at2"/>
<sequence length="174" mass="18272">MDVSVKPIVYSALFIALISIGAMIAIPVGPVPIVLQNMFVLLAGLILPPAWATGCVAVYLLMGFVGLPVFAGGTSGIGKVFGPTGGYLLSYLPAAFLTAVISGRAEKSLVLDCVAIMLGMAVIYMFGVPWLKWVLAVSWSKALAVGMYPFLVGAVLKMVAAVIIARKLRPLVKF</sequence>
<organism evidence="5 6">
    <name type="scientific">Desulfobacter hydrogenophilus</name>
    <dbReference type="NCBI Taxonomy" id="2291"/>
    <lineage>
        <taxon>Bacteria</taxon>
        <taxon>Pseudomonadati</taxon>
        <taxon>Thermodesulfobacteriota</taxon>
        <taxon>Desulfobacteria</taxon>
        <taxon>Desulfobacterales</taxon>
        <taxon>Desulfobacteraceae</taxon>
        <taxon>Desulfobacter</taxon>
    </lineage>
</organism>
<dbReference type="Pfam" id="PF02632">
    <property type="entry name" value="BioY"/>
    <property type="match status" value="1"/>
</dbReference>
<dbReference type="GO" id="GO:0005886">
    <property type="term" value="C:plasma membrane"/>
    <property type="evidence" value="ECO:0007669"/>
    <property type="project" value="UniProtKB-SubCell"/>
</dbReference>
<evidence type="ECO:0000256" key="3">
    <source>
        <dbReference type="SAM" id="Phobius"/>
    </source>
</evidence>
<accession>A0A328FE69</accession>
<feature type="transmembrane region" description="Helical" evidence="3">
    <location>
        <begin position="143"/>
        <end position="165"/>
    </location>
</feature>
<reference evidence="4 7" key="2">
    <citation type="submission" date="2019-02" db="EMBL/GenBank/DDBJ databases">
        <title>Complete genome sequence of Desulfobacter hydrogenophilus AcRS1.</title>
        <authorList>
            <person name="Marietou A."/>
            <person name="Lund M.B."/>
            <person name="Marshall I.P.G."/>
            <person name="Schreiber L."/>
            <person name="Jorgensen B."/>
        </authorList>
    </citation>
    <scope>NUCLEOTIDE SEQUENCE [LARGE SCALE GENOMIC DNA]</scope>
    <source>
        <strain evidence="4 7">AcRS1</strain>
    </source>
</reference>
<feature type="transmembrane region" description="Helical" evidence="3">
    <location>
        <begin position="58"/>
        <end position="78"/>
    </location>
</feature>
<dbReference type="RefSeq" id="WP_111955132.1">
    <property type="nucleotide sequence ID" value="NZ_CP036313.1"/>
</dbReference>
<feature type="transmembrane region" description="Helical" evidence="3">
    <location>
        <begin position="84"/>
        <end position="102"/>
    </location>
</feature>
<dbReference type="Proteomes" id="UP000248798">
    <property type="component" value="Unassembled WGS sequence"/>
</dbReference>
<evidence type="ECO:0000256" key="2">
    <source>
        <dbReference type="PIRNR" id="PIRNR016661"/>
    </source>
</evidence>